<gene>
    <name evidence="9" type="ORF">B6N60_01459</name>
</gene>
<evidence type="ECO:0000256" key="6">
    <source>
        <dbReference type="ARBA" id="ARBA00023136"/>
    </source>
</evidence>
<name>A0A975T5W3_9NOST</name>
<evidence type="ECO:0000256" key="4">
    <source>
        <dbReference type="ARBA" id="ARBA00022692"/>
    </source>
</evidence>
<feature type="transmembrane region" description="Helical" evidence="7">
    <location>
        <begin position="322"/>
        <end position="341"/>
    </location>
</feature>
<evidence type="ECO:0000256" key="7">
    <source>
        <dbReference type="SAM" id="Phobius"/>
    </source>
</evidence>
<proteinExistence type="predicted"/>
<evidence type="ECO:0000259" key="8">
    <source>
        <dbReference type="Pfam" id="PF02687"/>
    </source>
</evidence>
<dbReference type="KEGG" id="rsin:B6N60_01459"/>
<dbReference type="Proteomes" id="UP000683511">
    <property type="component" value="Chromosome"/>
</dbReference>
<feature type="domain" description="ABC3 transporter permease C-terminal" evidence="8">
    <location>
        <begin position="276"/>
        <end position="385"/>
    </location>
</feature>
<dbReference type="Pfam" id="PF02687">
    <property type="entry name" value="FtsX"/>
    <property type="match status" value="1"/>
</dbReference>
<keyword evidence="5 7" id="KW-1133">Transmembrane helix</keyword>
<evidence type="ECO:0000256" key="2">
    <source>
        <dbReference type="ARBA" id="ARBA00022448"/>
    </source>
</evidence>
<dbReference type="PANTHER" id="PTHR43738:SF1">
    <property type="entry name" value="HEMIN TRANSPORT SYSTEM PERMEASE PROTEIN HRTB-RELATED"/>
    <property type="match status" value="1"/>
</dbReference>
<comment type="subcellular location">
    <subcellularLocation>
        <location evidence="1">Cell membrane</location>
        <topology evidence="1">Multi-pass membrane protein</topology>
    </subcellularLocation>
</comment>
<dbReference type="InterPro" id="IPR003838">
    <property type="entry name" value="ABC3_permease_C"/>
</dbReference>
<dbReference type="PANTHER" id="PTHR43738">
    <property type="entry name" value="ABC TRANSPORTER, MEMBRANE PROTEIN"/>
    <property type="match status" value="1"/>
</dbReference>
<evidence type="ECO:0000256" key="3">
    <source>
        <dbReference type="ARBA" id="ARBA00022475"/>
    </source>
</evidence>
<dbReference type="EMBL" id="CP021056">
    <property type="protein sequence ID" value="QXE22773.1"/>
    <property type="molecule type" value="Genomic_DNA"/>
</dbReference>
<keyword evidence="6 7" id="KW-0472">Membrane</keyword>
<reference evidence="9" key="1">
    <citation type="submission" date="2017-04" db="EMBL/GenBank/DDBJ databases">
        <title>Genome deletions in a multicellular cyanobacterial endosymbiont for morphological adaptation in marine diatoms.</title>
        <authorList>
            <person name="Wang Y."/>
            <person name="Gao H."/>
            <person name="Li R."/>
            <person name="Xu X."/>
        </authorList>
    </citation>
    <scope>NUCLEOTIDE SEQUENCE</scope>
    <source>
        <strain evidence="9">FACHB 800</strain>
    </source>
</reference>
<dbReference type="RefSeq" id="WP_190601698.1">
    <property type="nucleotide sequence ID" value="NZ_CP021056.1"/>
</dbReference>
<accession>A0A975T5W3</accession>
<evidence type="ECO:0000256" key="5">
    <source>
        <dbReference type="ARBA" id="ARBA00022989"/>
    </source>
</evidence>
<dbReference type="NCBIfam" id="TIGR01185">
    <property type="entry name" value="devC"/>
    <property type="match status" value="1"/>
</dbReference>
<keyword evidence="4 7" id="KW-0812">Transmembrane</keyword>
<feature type="transmembrane region" description="Helical" evidence="7">
    <location>
        <begin position="361"/>
        <end position="378"/>
    </location>
</feature>
<feature type="transmembrane region" description="Helical" evidence="7">
    <location>
        <begin position="20"/>
        <end position="38"/>
    </location>
</feature>
<feature type="transmembrane region" description="Helical" evidence="7">
    <location>
        <begin position="266"/>
        <end position="290"/>
    </location>
</feature>
<feature type="transmembrane region" description="Helical" evidence="7">
    <location>
        <begin position="58"/>
        <end position="75"/>
    </location>
</feature>
<evidence type="ECO:0000313" key="10">
    <source>
        <dbReference type="Proteomes" id="UP000683511"/>
    </source>
</evidence>
<evidence type="ECO:0000256" key="1">
    <source>
        <dbReference type="ARBA" id="ARBA00004651"/>
    </source>
</evidence>
<evidence type="ECO:0000313" key="9">
    <source>
        <dbReference type="EMBL" id="QXE22773.1"/>
    </source>
</evidence>
<organism evidence="9 10">
    <name type="scientific">Richelia sinica FACHB-800</name>
    <dbReference type="NCBI Taxonomy" id="1357546"/>
    <lineage>
        <taxon>Bacteria</taxon>
        <taxon>Bacillati</taxon>
        <taxon>Cyanobacteriota</taxon>
        <taxon>Cyanophyceae</taxon>
        <taxon>Nostocales</taxon>
        <taxon>Nostocaceae</taxon>
        <taxon>Richelia</taxon>
    </lineage>
</organism>
<dbReference type="GO" id="GO:0005886">
    <property type="term" value="C:plasma membrane"/>
    <property type="evidence" value="ECO:0007669"/>
    <property type="project" value="UniProtKB-SubCell"/>
</dbReference>
<dbReference type="PIRSF" id="PIRSF031773">
    <property type="entry name" value="DevC"/>
    <property type="match status" value="1"/>
</dbReference>
<protein>
    <submittedName>
        <fullName evidence="9">DevC protein</fullName>
    </submittedName>
</protein>
<keyword evidence="3" id="KW-1003">Cell membrane</keyword>
<dbReference type="AlphaFoldDB" id="A0A975T5W3"/>
<keyword evidence="10" id="KW-1185">Reference proteome</keyword>
<sequence length="391" mass="44307">MIFKIPIAWLQLKYEKNRLLVGIAGISFAVVLMFMQLGFRSALFDSAVRLHTSLQGDIFLISPRSTSLIAMLSFSSRRLYQTLAFPEVEFVTPIYLGFAQWKNPQNPIYWRNIHIIGFEIKYPVFDLVGLQLYQQNLQNPDVVLFDKNSRPEFGEVAQSFHQYGLVQTEIDNRATGIRAISTIGLFELGTSFGVDGNLMTSDVNFLRIFSQRQSNEIDLGMIKVKPGTNIDLFKQKIQKYLPDDVRVFSKLELIEFEKAYWMNSTAIGFIFDLGVGMGLIVGIVFVYQILYTNVSDNLSEYATLKAIGYTQRYLINHILKQALILAFFGYIPGLFIASILYKIARGATLLPIKMESTRSGLILILTFVMCFISGAIALNKLRAVDPADIFD</sequence>
<keyword evidence="2" id="KW-0813">Transport</keyword>
<dbReference type="InterPro" id="IPR051125">
    <property type="entry name" value="ABC-4/HrtB_transporter"/>
</dbReference>
<dbReference type="InterPro" id="IPR005891">
    <property type="entry name" value="DevC"/>
</dbReference>